<dbReference type="InterPro" id="IPR011604">
    <property type="entry name" value="PDDEXK-like_dom_sf"/>
</dbReference>
<dbReference type="EMBL" id="CP002028">
    <property type="protein sequence ID" value="ADG82735.1"/>
    <property type="molecule type" value="Genomic_DNA"/>
</dbReference>
<reference evidence="15 16" key="1">
    <citation type="submission" date="2010-05" db="EMBL/GenBank/DDBJ databases">
        <title>Complete sequence of Thermincola sp. JR.</title>
        <authorList>
            <consortium name="US DOE Joint Genome Institute"/>
            <person name="Lucas S."/>
            <person name="Copeland A."/>
            <person name="Lapidus A."/>
            <person name="Cheng J.-F."/>
            <person name="Bruce D."/>
            <person name="Goodwin L."/>
            <person name="Pitluck S."/>
            <person name="Chertkov O."/>
            <person name="Detter J.C."/>
            <person name="Han C."/>
            <person name="Tapia R."/>
            <person name="Land M."/>
            <person name="Hauser L."/>
            <person name="Kyrpides N."/>
            <person name="Mikhailova N."/>
            <person name="Hazen T.C."/>
            <person name="Woyke T."/>
        </authorList>
    </citation>
    <scope>NUCLEOTIDE SEQUENCE [LARGE SCALE GENOMIC DNA]</scope>
    <source>
        <strain evidence="15 16">JR</strain>
    </source>
</reference>
<protein>
    <recommendedName>
        <fullName evidence="4 13">CRISPR-associated exonuclease Cas4</fullName>
        <ecNumber evidence="3 13">3.1.12.1</ecNumber>
    </recommendedName>
</protein>
<dbReference type="InterPro" id="IPR013343">
    <property type="entry name" value="CRISPR-assoc_prot_Cas4"/>
</dbReference>
<evidence type="ECO:0000256" key="4">
    <source>
        <dbReference type="ARBA" id="ARBA00020049"/>
    </source>
</evidence>
<dbReference type="STRING" id="635013.TherJR_1886"/>
<dbReference type="AlphaFoldDB" id="D5X815"/>
<evidence type="ECO:0000256" key="10">
    <source>
        <dbReference type="ARBA" id="ARBA00023014"/>
    </source>
</evidence>
<comment type="similarity">
    <text evidence="2 13">Belongs to the CRISPR-associated exonuclease Cas4 family.</text>
</comment>
<evidence type="ECO:0000256" key="3">
    <source>
        <dbReference type="ARBA" id="ARBA00012768"/>
    </source>
</evidence>
<evidence type="ECO:0000256" key="5">
    <source>
        <dbReference type="ARBA" id="ARBA00022722"/>
    </source>
</evidence>
<evidence type="ECO:0000256" key="12">
    <source>
        <dbReference type="ARBA" id="ARBA00023211"/>
    </source>
</evidence>
<dbReference type="PANTHER" id="PTHR36531">
    <property type="entry name" value="CRISPR-ASSOCIATED EXONUCLEASE CAS4"/>
    <property type="match status" value="1"/>
</dbReference>
<evidence type="ECO:0000256" key="11">
    <source>
        <dbReference type="ARBA" id="ARBA00023118"/>
    </source>
</evidence>
<keyword evidence="11 13" id="KW-0051">Antiviral defense</keyword>
<evidence type="ECO:0000313" key="15">
    <source>
        <dbReference type="EMBL" id="ADG82735.1"/>
    </source>
</evidence>
<dbReference type="OrthoDB" id="9781776at2"/>
<accession>D5X815</accession>
<dbReference type="HOGENOM" id="CLU_102055_1_1_9"/>
<name>D5X815_THEPJ</name>
<keyword evidence="9 13" id="KW-0408">Iron</keyword>
<dbReference type="PANTHER" id="PTHR36531:SF6">
    <property type="entry name" value="DNA REPLICATION ATP-DEPENDENT HELICASE_NUCLEASE DNA2"/>
    <property type="match status" value="1"/>
</dbReference>
<keyword evidence="10 13" id="KW-0411">Iron-sulfur</keyword>
<evidence type="ECO:0000256" key="7">
    <source>
        <dbReference type="ARBA" id="ARBA00022801"/>
    </source>
</evidence>
<dbReference type="GO" id="GO:0046872">
    <property type="term" value="F:metal ion binding"/>
    <property type="evidence" value="ECO:0007669"/>
    <property type="project" value="UniProtKB-KW"/>
</dbReference>
<dbReference type="NCBIfam" id="TIGR00372">
    <property type="entry name" value="cas4"/>
    <property type="match status" value="1"/>
</dbReference>
<dbReference type="GO" id="GO:0051607">
    <property type="term" value="P:defense response to virus"/>
    <property type="evidence" value="ECO:0007669"/>
    <property type="project" value="UniProtKB-KW"/>
</dbReference>
<dbReference type="InterPro" id="IPR051827">
    <property type="entry name" value="Cas4_exonuclease"/>
</dbReference>
<keyword evidence="6 13" id="KW-0479">Metal-binding</keyword>
<dbReference type="Proteomes" id="UP000002377">
    <property type="component" value="Chromosome"/>
</dbReference>
<comment type="cofactor">
    <cofactor evidence="1">
        <name>[4Fe-4S] cluster</name>
        <dbReference type="ChEBI" id="CHEBI:49883"/>
    </cofactor>
</comment>
<feature type="domain" description="DUF83" evidence="14">
    <location>
        <begin position="15"/>
        <end position="196"/>
    </location>
</feature>
<dbReference type="RefSeq" id="WP_013120745.1">
    <property type="nucleotide sequence ID" value="NC_014152.1"/>
</dbReference>
<dbReference type="GO" id="GO:0004527">
    <property type="term" value="F:exonuclease activity"/>
    <property type="evidence" value="ECO:0007669"/>
    <property type="project" value="UniProtKB-KW"/>
</dbReference>
<gene>
    <name evidence="15" type="ordered locus">TherJR_1886</name>
</gene>
<comment type="cofactor">
    <cofactor evidence="13">
        <name>iron-sulfur cluster</name>
        <dbReference type="ChEBI" id="CHEBI:30408"/>
    </cofactor>
</comment>
<evidence type="ECO:0000256" key="13">
    <source>
        <dbReference type="RuleBase" id="RU365022"/>
    </source>
</evidence>
<dbReference type="GO" id="GO:0051536">
    <property type="term" value="F:iron-sulfur cluster binding"/>
    <property type="evidence" value="ECO:0007669"/>
    <property type="project" value="UniProtKB-KW"/>
</dbReference>
<evidence type="ECO:0000313" key="16">
    <source>
        <dbReference type="Proteomes" id="UP000002377"/>
    </source>
</evidence>
<keyword evidence="12 13" id="KW-0464">Manganese</keyword>
<sequence length="224" mass="26000">MITGAYDDESLLPLSGIQHFAFCERQWALIHVEKQWAENVRTVEGRQLHERVDDPYFTEKRNNIKVVRSVPLVSRRLGLYGVADLIEYEHNSAADRSPKIRIVEYKRGKPKPDERDEVQLCAQAMCLEEMLGIKLDYAYFYYGETRHRHRVDFHEKLREKVEQLTGKMHELFEKGITPPPVKSKKCKCCSLNDLCLPVLGKKTREACRYIDSLIAEIESESAGD</sequence>
<dbReference type="Gene3D" id="3.90.320.10">
    <property type="match status" value="1"/>
</dbReference>
<dbReference type="KEGG" id="tjr:TherJR_1886"/>
<evidence type="ECO:0000256" key="2">
    <source>
        <dbReference type="ARBA" id="ARBA00009189"/>
    </source>
</evidence>
<dbReference type="Pfam" id="PF01930">
    <property type="entry name" value="Cas_Cas4"/>
    <property type="match status" value="1"/>
</dbReference>
<dbReference type="EC" id="3.1.12.1" evidence="3 13"/>
<evidence type="ECO:0000256" key="1">
    <source>
        <dbReference type="ARBA" id="ARBA00001966"/>
    </source>
</evidence>
<evidence type="ECO:0000256" key="9">
    <source>
        <dbReference type="ARBA" id="ARBA00023004"/>
    </source>
</evidence>
<keyword evidence="8 13" id="KW-0269">Exonuclease</keyword>
<comment type="function">
    <text evidence="13">CRISPR (clustered regularly interspaced short palindromic repeat) is an adaptive immune system that provides protection against mobile genetic elements (viruses, transposable elements and conjugative plasmids). CRISPR clusters contain sequences complementary to antecedent mobile elements and target invading nucleic acids. CRISPR clusters are transcribed and processed into CRISPR RNA (crRNA).</text>
</comment>
<evidence type="ECO:0000256" key="6">
    <source>
        <dbReference type="ARBA" id="ARBA00022723"/>
    </source>
</evidence>
<keyword evidence="7 13" id="KW-0378">Hydrolase</keyword>
<keyword evidence="16" id="KW-1185">Reference proteome</keyword>
<organism evidence="15 16">
    <name type="scientific">Thermincola potens (strain JR)</name>
    <dbReference type="NCBI Taxonomy" id="635013"/>
    <lineage>
        <taxon>Bacteria</taxon>
        <taxon>Bacillati</taxon>
        <taxon>Bacillota</taxon>
        <taxon>Clostridia</taxon>
        <taxon>Eubacteriales</taxon>
        <taxon>Thermincolaceae</taxon>
        <taxon>Thermincola</taxon>
    </lineage>
</organism>
<proteinExistence type="inferred from homology"/>
<evidence type="ECO:0000259" key="14">
    <source>
        <dbReference type="Pfam" id="PF01930"/>
    </source>
</evidence>
<evidence type="ECO:0000256" key="8">
    <source>
        <dbReference type="ARBA" id="ARBA00022839"/>
    </source>
</evidence>
<keyword evidence="5 13" id="KW-0540">Nuclease</keyword>
<dbReference type="InterPro" id="IPR022765">
    <property type="entry name" value="Dna2/Cas4_DUF83"/>
</dbReference>
<comment type="cofactor">
    <cofactor evidence="13">
        <name>Mg(2+)</name>
        <dbReference type="ChEBI" id="CHEBI:18420"/>
    </cofactor>
    <cofactor evidence="13">
        <name>Mn(2+)</name>
        <dbReference type="ChEBI" id="CHEBI:29035"/>
    </cofactor>
    <text evidence="13">Mg(2+) or Mn(2+) required for ssDNA cleavage activity.</text>
</comment>
<dbReference type="eggNOG" id="COG1468">
    <property type="taxonomic scope" value="Bacteria"/>
</dbReference>